<dbReference type="RefSeq" id="WP_137451687.1">
    <property type="nucleotide sequence ID" value="NZ_SZZH01000007.1"/>
</dbReference>
<organism evidence="2 3">
    <name type="scientific">Nakamurella flava</name>
    <dbReference type="NCBI Taxonomy" id="2576308"/>
    <lineage>
        <taxon>Bacteria</taxon>
        <taxon>Bacillati</taxon>
        <taxon>Actinomycetota</taxon>
        <taxon>Actinomycetes</taxon>
        <taxon>Nakamurellales</taxon>
        <taxon>Nakamurellaceae</taxon>
        <taxon>Nakamurella</taxon>
    </lineage>
</organism>
<dbReference type="AlphaFoldDB" id="A0A4U6Q969"/>
<keyword evidence="2" id="KW-0378">Hydrolase</keyword>
<accession>A0A4U6Q969</accession>
<reference evidence="2 3" key="1">
    <citation type="submission" date="2019-05" db="EMBL/GenBank/DDBJ databases">
        <title>Nakamurella sp. N5BH11, whole genome shotgun sequence.</title>
        <authorList>
            <person name="Tuo L."/>
        </authorList>
    </citation>
    <scope>NUCLEOTIDE SEQUENCE [LARGE SCALE GENOMIC DNA]</scope>
    <source>
        <strain evidence="2 3">N5BH11</strain>
    </source>
</reference>
<dbReference type="PANTHER" id="PTHR35563">
    <property type="entry name" value="BARREL METAL-DEPENDENT HYDROLASE, PUTATIVE (AFU_ORTHOLOGUE AFUA_1G16240)-RELATED"/>
    <property type="match status" value="1"/>
</dbReference>
<dbReference type="InterPro" id="IPR032466">
    <property type="entry name" value="Metal_Hydrolase"/>
</dbReference>
<dbReference type="InterPro" id="IPR052358">
    <property type="entry name" value="Aro_Compnd_Degr_Hydrolases"/>
</dbReference>
<feature type="domain" description="Amidohydrolase-related" evidence="1">
    <location>
        <begin position="9"/>
        <end position="256"/>
    </location>
</feature>
<dbReference type="Pfam" id="PF04909">
    <property type="entry name" value="Amidohydro_2"/>
    <property type="match status" value="1"/>
</dbReference>
<dbReference type="Proteomes" id="UP000306985">
    <property type="component" value="Unassembled WGS sequence"/>
</dbReference>
<keyword evidence="3" id="KW-1185">Reference proteome</keyword>
<dbReference type="OrthoDB" id="5450317at2"/>
<sequence>MSSPYGAVVDAHFHVIDPRYPLVPNQGYLPPAFTASDYRSRVRELGVVGGAVVSGSFQAFDQGYLVAALAELGPGFAGVTNLPATVSEETVLALDAAGVRAVRINLYRGGSAGPADLDRLARMVHEVAGWHTELYVDAGDLADLAPRLRSLPQVTIDHLAMSDDTTGTLLDLVAGGAVVKATGFGRIAVSDPEALMAAVVRTSPAGLVFGTDLPSTRARVPFRDEDVARVAEAVATVDPGLVPAVLRENAVRLYRLGDLGAAPPAAG</sequence>
<dbReference type="GO" id="GO:0016787">
    <property type="term" value="F:hydrolase activity"/>
    <property type="evidence" value="ECO:0007669"/>
    <property type="project" value="UniProtKB-KW"/>
</dbReference>
<gene>
    <name evidence="2" type="ORF">FDO65_20920</name>
</gene>
<protein>
    <submittedName>
        <fullName evidence="2">2-pyrone-4,6-dicarboxylate hydrolase</fullName>
    </submittedName>
</protein>
<comment type="caution">
    <text evidence="2">The sequence shown here is derived from an EMBL/GenBank/DDBJ whole genome shotgun (WGS) entry which is preliminary data.</text>
</comment>
<evidence type="ECO:0000313" key="3">
    <source>
        <dbReference type="Proteomes" id="UP000306985"/>
    </source>
</evidence>
<evidence type="ECO:0000313" key="2">
    <source>
        <dbReference type="EMBL" id="TKV56418.1"/>
    </source>
</evidence>
<dbReference type="PANTHER" id="PTHR35563:SF2">
    <property type="entry name" value="BARREL METAL-DEPENDENT HYDROLASE, PUTATIVE (AFU_ORTHOLOGUE AFUA_1G16240)-RELATED"/>
    <property type="match status" value="1"/>
</dbReference>
<evidence type="ECO:0000259" key="1">
    <source>
        <dbReference type="Pfam" id="PF04909"/>
    </source>
</evidence>
<proteinExistence type="predicted"/>
<dbReference type="Gene3D" id="3.20.20.140">
    <property type="entry name" value="Metal-dependent hydrolases"/>
    <property type="match status" value="1"/>
</dbReference>
<dbReference type="InterPro" id="IPR006680">
    <property type="entry name" value="Amidohydro-rel"/>
</dbReference>
<name>A0A4U6Q969_9ACTN</name>
<dbReference type="EMBL" id="SZZH01000007">
    <property type="protein sequence ID" value="TKV56418.1"/>
    <property type="molecule type" value="Genomic_DNA"/>
</dbReference>
<dbReference type="SUPFAM" id="SSF51556">
    <property type="entry name" value="Metallo-dependent hydrolases"/>
    <property type="match status" value="1"/>
</dbReference>